<evidence type="ECO:0000259" key="3">
    <source>
        <dbReference type="Pfam" id="PF10342"/>
    </source>
</evidence>
<dbReference type="PANTHER" id="PTHR40633:SF1">
    <property type="entry name" value="GPI ANCHORED SERINE-THREONINE RICH PROTEIN (AFU_ORTHOLOGUE AFUA_1G03630)"/>
    <property type="match status" value="1"/>
</dbReference>
<keyword evidence="5" id="KW-1185">Reference proteome</keyword>
<reference evidence="4 5" key="1">
    <citation type="journal article" date="2018" name="G3 (Bethesda)">
        <title>Phylogenetic and Phylogenomic Definition of Rhizopus Species.</title>
        <authorList>
            <person name="Gryganskyi A.P."/>
            <person name="Golan J."/>
            <person name="Dolatabadi S."/>
            <person name="Mondo S."/>
            <person name="Robb S."/>
            <person name="Idnurm A."/>
            <person name="Muszewska A."/>
            <person name="Steczkiewicz K."/>
            <person name="Masonjones S."/>
            <person name="Liao H.L."/>
            <person name="Gajdeczka M.T."/>
            <person name="Anike F."/>
            <person name="Vuek A."/>
            <person name="Anishchenko I.M."/>
            <person name="Voigt K."/>
            <person name="de Hoog G.S."/>
            <person name="Smith M.E."/>
            <person name="Heitman J."/>
            <person name="Vilgalys R."/>
            <person name="Stajich J.E."/>
        </authorList>
    </citation>
    <scope>NUCLEOTIDE SEQUENCE [LARGE SCALE GENOMIC DNA]</scope>
    <source>
        <strain evidence="4 5">LSU 92-RS-03</strain>
    </source>
</reference>
<dbReference type="OrthoDB" id="2269410at2759"/>
<name>A0A367JJV1_RHIST</name>
<dbReference type="EMBL" id="PJQM01003196">
    <property type="protein sequence ID" value="RCH90220.1"/>
    <property type="molecule type" value="Genomic_DNA"/>
</dbReference>
<protein>
    <recommendedName>
        <fullName evidence="3">Yeast cell wall synthesis Kre9/Knh1-like N-terminal domain-containing protein</fullName>
    </recommendedName>
</protein>
<dbReference type="Pfam" id="PF10342">
    <property type="entry name" value="Kre9_KNH"/>
    <property type="match status" value="1"/>
</dbReference>
<evidence type="ECO:0000256" key="1">
    <source>
        <dbReference type="ARBA" id="ARBA00022729"/>
    </source>
</evidence>
<keyword evidence="1 2" id="KW-0732">Signal</keyword>
<evidence type="ECO:0000313" key="4">
    <source>
        <dbReference type="EMBL" id="RCH90220.1"/>
    </source>
</evidence>
<evidence type="ECO:0000256" key="2">
    <source>
        <dbReference type="SAM" id="SignalP"/>
    </source>
</evidence>
<feature type="domain" description="Yeast cell wall synthesis Kre9/Knh1-like N-terminal" evidence="3">
    <location>
        <begin position="33"/>
        <end position="125"/>
    </location>
</feature>
<evidence type="ECO:0000313" key="5">
    <source>
        <dbReference type="Proteomes" id="UP000253551"/>
    </source>
</evidence>
<gene>
    <name evidence="4" type="ORF">CU098_008154</name>
</gene>
<dbReference type="InterPro" id="IPR018466">
    <property type="entry name" value="Kre9/Knh1-like_N"/>
</dbReference>
<dbReference type="PANTHER" id="PTHR40633">
    <property type="entry name" value="MATRIX PROTEIN, PUTATIVE (AFU_ORTHOLOGUE AFUA_8G05410)-RELATED"/>
    <property type="match status" value="1"/>
</dbReference>
<dbReference type="Proteomes" id="UP000253551">
    <property type="component" value="Unassembled WGS sequence"/>
</dbReference>
<dbReference type="InterPro" id="IPR052982">
    <property type="entry name" value="SRP1/TIP1-like"/>
</dbReference>
<sequence>MKFLALVYTFFVQFVFTALAQAPLNAGVAISNPILGNTVTAGSNYTISWTVLDENATTIESIGLWKGNSAYLTPVILNFLTNGSIPVQPPYYNWQVPANLTSESDYVLTMVGNNSYTTYSSYFAIRS</sequence>
<dbReference type="AlphaFoldDB" id="A0A367JJV1"/>
<feature type="signal peptide" evidence="2">
    <location>
        <begin position="1"/>
        <end position="20"/>
    </location>
</feature>
<comment type="caution">
    <text evidence="4">The sequence shown here is derived from an EMBL/GenBank/DDBJ whole genome shotgun (WGS) entry which is preliminary data.</text>
</comment>
<feature type="chain" id="PRO_5017001888" description="Yeast cell wall synthesis Kre9/Knh1-like N-terminal domain-containing protein" evidence="2">
    <location>
        <begin position="21"/>
        <end position="127"/>
    </location>
</feature>
<organism evidence="4 5">
    <name type="scientific">Rhizopus stolonifer</name>
    <name type="common">Rhizopus nigricans</name>
    <dbReference type="NCBI Taxonomy" id="4846"/>
    <lineage>
        <taxon>Eukaryota</taxon>
        <taxon>Fungi</taxon>
        <taxon>Fungi incertae sedis</taxon>
        <taxon>Mucoromycota</taxon>
        <taxon>Mucoromycotina</taxon>
        <taxon>Mucoromycetes</taxon>
        <taxon>Mucorales</taxon>
        <taxon>Mucorineae</taxon>
        <taxon>Rhizopodaceae</taxon>
        <taxon>Rhizopus</taxon>
    </lineage>
</organism>
<proteinExistence type="predicted"/>
<accession>A0A367JJV1</accession>